<keyword evidence="4 7" id="KW-0812">Transmembrane</keyword>
<evidence type="ECO:0000256" key="6">
    <source>
        <dbReference type="ARBA" id="ARBA00023136"/>
    </source>
</evidence>
<evidence type="ECO:0000259" key="8">
    <source>
        <dbReference type="Pfam" id="PF02163"/>
    </source>
</evidence>
<evidence type="ECO:0000256" key="4">
    <source>
        <dbReference type="ARBA" id="ARBA00022692"/>
    </source>
</evidence>
<evidence type="ECO:0000256" key="2">
    <source>
        <dbReference type="ARBA" id="ARBA00004127"/>
    </source>
</evidence>
<evidence type="ECO:0000313" key="10">
    <source>
        <dbReference type="Proteomes" id="UP000265411"/>
    </source>
</evidence>
<dbReference type="SUPFAM" id="SSF111369">
    <property type="entry name" value="HlyD-like secretion proteins"/>
    <property type="match status" value="1"/>
</dbReference>
<keyword evidence="6 7" id="KW-0472">Membrane</keyword>
<comment type="subcellular location">
    <subcellularLocation>
        <location evidence="2">Endomembrane system</location>
        <topology evidence="2">Multi-pass membrane protein</topology>
    </subcellularLocation>
</comment>
<name>A0A395QXT9_9PSED</name>
<dbReference type="PANTHER" id="PTHR13325:SF3">
    <property type="entry name" value="MEMBRANE-BOUND TRANSCRIPTION FACTOR SITE-2 PROTEASE"/>
    <property type="match status" value="1"/>
</dbReference>
<feature type="transmembrane region" description="Helical" evidence="7">
    <location>
        <begin position="415"/>
        <end position="432"/>
    </location>
</feature>
<comment type="cofactor">
    <cofactor evidence="1">
        <name>Zn(2+)</name>
        <dbReference type="ChEBI" id="CHEBI:29105"/>
    </cofactor>
</comment>
<feature type="transmembrane region" description="Helical" evidence="7">
    <location>
        <begin position="210"/>
        <end position="229"/>
    </location>
</feature>
<comment type="caution">
    <text evidence="9">The sequence shown here is derived from an EMBL/GenBank/DDBJ whole genome shotgun (WGS) entry which is preliminary data.</text>
</comment>
<feature type="domain" description="Peptidase M50" evidence="8">
    <location>
        <begin position="184"/>
        <end position="267"/>
    </location>
</feature>
<protein>
    <submittedName>
        <fullName evidence="9">Peptidase M50</fullName>
    </submittedName>
</protein>
<feature type="transmembrane region" description="Helical" evidence="7">
    <location>
        <begin position="145"/>
        <end position="162"/>
    </location>
</feature>
<dbReference type="GO" id="GO:0005737">
    <property type="term" value="C:cytoplasm"/>
    <property type="evidence" value="ECO:0007669"/>
    <property type="project" value="TreeGrafter"/>
</dbReference>
<feature type="transmembrane region" description="Helical" evidence="7">
    <location>
        <begin position="348"/>
        <end position="369"/>
    </location>
</feature>
<accession>A0A395QXT9</accession>
<reference evidence="9 10" key="1">
    <citation type="journal article" date="2018" name="Syst. Appl. Microbiol.">
        <title>Pseudomonas gallaeciensis sp. nov., isolated from crude-oil-contaminated intertidal sand samples after the Prestige oil spill.</title>
        <authorList>
            <person name="Mulet M."/>
            <person name="Sanchez D."/>
            <person name="Rodriguez A.C."/>
            <person name="Nogales B."/>
            <person name="Bosch R."/>
            <person name="Busquets A."/>
            <person name="Gomila M."/>
            <person name="Lalucat J."/>
            <person name="Garcia-Valdes E."/>
        </authorList>
    </citation>
    <scope>NUCLEOTIDE SEQUENCE [LARGE SCALE GENOMIC DNA]</scope>
    <source>
        <strain evidence="9 10">V113</strain>
    </source>
</reference>
<evidence type="ECO:0000313" key="9">
    <source>
        <dbReference type="EMBL" id="RGP52683.1"/>
    </source>
</evidence>
<keyword evidence="5 7" id="KW-1133">Transmembrane helix</keyword>
<dbReference type="Proteomes" id="UP000265411">
    <property type="component" value="Unassembled WGS sequence"/>
</dbReference>
<keyword evidence="10" id="KW-1185">Reference proteome</keyword>
<dbReference type="Gene3D" id="2.40.50.100">
    <property type="match status" value="1"/>
</dbReference>
<dbReference type="InterPro" id="IPR008915">
    <property type="entry name" value="Peptidase_M50"/>
</dbReference>
<dbReference type="AlphaFoldDB" id="A0A395QXT9"/>
<gene>
    <name evidence="9" type="ORF">ASB58_17990</name>
</gene>
<evidence type="ECO:0000256" key="1">
    <source>
        <dbReference type="ARBA" id="ARBA00001947"/>
    </source>
</evidence>
<feature type="transmembrane region" description="Helical" evidence="7">
    <location>
        <begin position="270"/>
        <end position="290"/>
    </location>
</feature>
<dbReference type="EMBL" id="LMAZ01000010">
    <property type="protein sequence ID" value="RGP52683.1"/>
    <property type="molecule type" value="Genomic_DNA"/>
</dbReference>
<dbReference type="GO" id="GO:0012505">
    <property type="term" value="C:endomembrane system"/>
    <property type="evidence" value="ECO:0007669"/>
    <property type="project" value="UniProtKB-SubCell"/>
</dbReference>
<organism evidence="9 10">
    <name type="scientific">Pseudomonas abyssi</name>
    <dbReference type="NCBI Taxonomy" id="170540"/>
    <lineage>
        <taxon>Bacteria</taxon>
        <taxon>Pseudomonadati</taxon>
        <taxon>Pseudomonadota</taxon>
        <taxon>Gammaproteobacteria</taxon>
        <taxon>Pseudomonadales</taxon>
        <taxon>Pseudomonadaceae</taxon>
        <taxon>Pseudomonas</taxon>
    </lineage>
</organism>
<dbReference type="Pfam" id="PF02163">
    <property type="entry name" value="Peptidase_M50"/>
    <property type="match status" value="1"/>
</dbReference>
<feature type="transmembrane region" description="Helical" evidence="7">
    <location>
        <begin position="169"/>
        <end position="190"/>
    </location>
</feature>
<dbReference type="RefSeq" id="WP_118131882.1">
    <property type="nucleotide sequence ID" value="NZ_LMAZ01000010.1"/>
</dbReference>
<dbReference type="GO" id="GO:0004222">
    <property type="term" value="F:metalloendopeptidase activity"/>
    <property type="evidence" value="ECO:0007669"/>
    <property type="project" value="InterPro"/>
</dbReference>
<evidence type="ECO:0000256" key="7">
    <source>
        <dbReference type="SAM" id="Phobius"/>
    </source>
</evidence>
<sequence>MQLPALRPDLQLSAAEPAHDGSPQWTLADPLRGRYFKVGQAAMRLLRSWHLGNPEQVLQGANREAGAPLGAQDLEGMLRFLRGHDLISASDAEQRGSYAGKAAMQRQSPWKQVLHNYLFFRIPLWRPDPFLARAWPVLERIGPRLLRWGLPLMLLFGVFLVLRDWPRFIASFPYLFSLGGLLAFGAALIFSKFCHEFGHAFMAKRAGCRVQSMGLAFMVLFPLFYTDVSDAWRVTDRRSRLLIGAGGILAELLLASIALLAWSLLPDGPARTAAFMLATATWLTTLAVNLNPLMRFDGYFLIADYWGIDNLQGRAFALCRWRLREALFGFGEAPPEPLPERLRRRMLIWGYASWLWRAVLFFGIALMVYHLFFKVLGIFLMVVELSWFIGLPIWREVQEWWRRKDKAQASRQRRNLLVLALLVGLLLIPWRSSISVPVMLEADQVSALHAPVAARLQKQLVSEGEHVSAGQPLLQLVSPDLEARLLIVRQEIDILQLQLKRLSARSETIADSGILEQQLATAVAEHRGLKAQQQRLQVLAPHAGQVRDLLPELNEGQWLAPQQVLAQVVSTHARLRGYVPEDELSRVSVGAEGRFVSEDPTRVSLPVRLTAIDATGSEYLTLEALASEYQGAIAARRDEHGLQPVHGQYAVQLLPLQKLPAPAQPQRGTVQLSGERSSLLASLWRRVAALGVRESGF</sequence>
<dbReference type="GO" id="GO:0016020">
    <property type="term" value="C:membrane"/>
    <property type="evidence" value="ECO:0007669"/>
    <property type="project" value="InterPro"/>
</dbReference>
<dbReference type="PANTHER" id="PTHR13325">
    <property type="entry name" value="PROTEASE M50 MEMBRANE-BOUND TRANSCRIPTION FACTOR SITE 2 PROTEASE"/>
    <property type="match status" value="1"/>
</dbReference>
<evidence type="ECO:0000256" key="5">
    <source>
        <dbReference type="ARBA" id="ARBA00022989"/>
    </source>
</evidence>
<dbReference type="InterPro" id="IPR001193">
    <property type="entry name" value="MBTPS2"/>
</dbReference>
<proteinExistence type="inferred from homology"/>
<comment type="similarity">
    <text evidence="3">Belongs to the peptidase M50B family.</text>
</comment>
<feature type="transmembrane region" description="Helical" evidence="7">
    <location>
        <begin position="375"/>
        <end position="394"/>
    </location>
</feature>
<evidence type="ECO:0000256" key="3">
    <source>
        <dbReference type="ARBA" id="ARBA00007931"/>
    </source>
</evidence>
<dbReference type="GO" id="GO:0031293">
    <property type="term" value="P:membrane protein intracellular domain proteolysis"/>
    <property type="evidence" value="ECO:0007669"/>
    <property type="project" value="TreeGrafter"/>
</dbReference>
<dbReference type="OrthoDB" id="9759690at2"/>
<feature type="transmembrane region" description="Helical" evidence="7">
    <location>
        <begin position="241"/>
        <end position="264"/>
    </location>
</feature>